<name>A0ABZ2XKR5_9RHOO</name>
<evidence type="ECO:0000256" key="1">
    <source>
        <dbReference type="HAMAP-Rule" id="MF_02215"/>
    </source>
</evidence>
<keyword evidence="1" id="KW-0831">Ubiquinone biosynthesis</keyword>
<sequence>MSQLEALIVKPLNHVLEASPWAVERLRRHAGAHVCLRAGPLALTLCIDGRGLLQAAEQSGDPDVTIELNEDFPAKLLLERESVMSSARLSGSADVAETLAFVFRNLRWDIEGDLAALVGDIPARRLSLAGSRLMHEMRSGAGRLSGNLVEYATEEAGLLVSPAAAGEFIRDVDGLRDEMARLEKRIARLGG</sequence>
<gene>
    <name evidence="1" type="primary">ubiJ</name>
    <name evidence="3" type="ORF">AADV58_02090</name>
</gene>
<dbReference type="PANTHER" id="PTHR38693:SF1">
    <property type="entry name" value="UBIQUINONE BIOSYNTHESIS ACCESSORY FACTOR UBIJ"/>
    <property type="match status" value="1"/>
</dbReference>
<evidence type="ECO:0000259" key="2">
    <source>
        <dbReference type="Pfam" id="PF02036"/>
    </source>
</evidence>
<comment type="pathway">
    <text evidence="1">Cofactor biosynthesis; ubiquinone biosynthesis.</text>
</comment>
<accession>A0ABZ2XKR5</accession>
<comment type="similarity">
    <text evidence="1">Belongs to the UbiJ family.</text>
</comment>
<keyword evidence="1" id="KW-0963">Cytoplasm</keyword>
<dbReference type="HAMAP" id="MF_02215">
    <property type="entry name" value="UbiJ"/>
    <property type="match status" value="1"/>
</dbReference>
<dbReference type="InterPro" id="IPR038989">
    <property type="entry name" value="UbiJ"/>
</dbReference>
<proteinExistence type="inferred from homology"/>
<dbReference type="Pfam" id="PF02036">
    <property type="entry name" value="SCP2"/>
    <property type="match status" value="1"/>
</dbReference>
<reference evidence="3 4" key="1">
    <citation type="submission" date="2024-04" db="EMBL/GenBank/DDBJ databases">
        <title>Dissimilatory iodate-reducing microorganisms contribute to the enrichment of iodine in groundwater.</title>
        <authorList>
            <person name="Jiang Z."/>
        </authorList>
    </citation>
    <scope>NUCLEOTIDE SEQUENCE [LARGE SCALE GENOMIC DNA]</scope>
    <source>
        <strain evidence="3 4">NCP973</strain>
    </source>
</reference>
<comment type="function">
    <text evidence="1">Required for ubiquinone (coenzyme Q) biosynthesis. Binds hydrophobic ubiquinone biosynthetic intermediates via its SCP2 domain and is essential for the stability of the Ubi complex. May constitute a docking platform where Ubi enzymes assemble and access their SCP2-bound polyprenyl substrates.</text>
</comment>
<organism evidence="3 4">
    <name type="scientific">Azonexus hydrophilus</name>
    <dbReference type="NCBI Taxonomy" id="418702"/>
    <lineage>
        <taxon>Bacteria</taxon>
        <taxon>Pseudomonadati</taxon>
        <taxon>Pseudomonadota</taxon>
        <taxon>Betaproteobacteria</taxon>
        <taxon>Rhodocyclales</taxon>
        <taxon>Azonexaceae</taxon>
        <taxon>Azonexus</taxon>
    </lineage>
</organism>
<keyword evidence="4" id="KW-1185">Reference proteome</keyword>
<dbReference type="InterPro" id="IPR003033">
    <property type="entry name" value="SCP2_sterol-bd_dom"/>
</dbReference>
<evidence type="ECO:0000313" key="4">
    <source>
        <dbReference type="Proteomes" id="UP001479520"/>
    </source>
</evidence>
<dbReference type="Proteomes" id="UP001479520">
    <property type="component" value="Chromosome"/>
</dbReference>
<dbReference type="EMBL" id="CP151406">
    <property type="protein sequence ID" value="WZJ21960.1"/>
    <property type="molecule type" value="Genomic_DNA"/>
</dbReference>
<protein>
    <recommendedName>
        <fullName evidence="1">Ubiquinone biosynthesis accessory factor UbiJ</fullName>
    </recommendedName>
</protein>
<evidence type="ECO:0000313" key="3">
    <source>
        <dbReference type="EMBL" id="WZJ21960.1"/>
    </source>
</evidence>
<dbReference type="PANTHER" id="PTHR38693">
    <property type="entry name" value="UBIQUINONE BIOSYNTHESIS PROTEIN UBIJ"/>
    <property type="match status" value="1"/>
</dbReference>
<feature type="domain" description="SCP2" evidence="2">
    <location>
        <begin position="12"/>
        <end position="80"/>
    </location>
</feature>
<comment type="subcellular location">
    <subcellularLocation>
        <location evidence="1">Cytoplasm</location>
    </subcellularLocation>
</comment>
<dbReference type="RefSeq" id="WP_043420601.1">
    <property type="nucleotide sequence ID" value="NZ_CP151406.1"/>
</dbReference>